<reference evidence="1 2" key="1">
    <citation type="submission" date="2020-08" db="EMBL/GenBank/DDBJ databases">
        <authorList>
            <person name="Koutsovoulos G."/>
            <person name="Danchin GJ E."/>
        </authorList>
    </citation>
    <scope>NUCLEOTIDE SEQUENCE [LARGE SCALE GENOMIC DNA]</scope>
</reference>
<proteinExistence type="predicted"/>
<organism evidence="1 2">
    <name type="scientific">Meloidogyne enterolobii</name>
    <name type="common">Root-knot nematode worm</name>
    <name type="synonym">Meloidogyne mayaguensis</name>
    <dbReference type="NCBI Taxonomy" id="390850"/>
    <lineage>
        <taxon>Eukaryota</taxon>
        <taxon>Metazoa</taxon>
        <taxon>Ecdysozoa</taxon>
        <taxon>Nematoda</taxon>
        <taxon>Chromadorea</taxon>
        <taxon>Rhabditida</taxon>
        <taxon>Tylenchina</taxon>
        <taxon>Tylenchomorpha</taxon>
        <taxon>Tylenchoidea</taxon>
        <taxon>Meloidogynidae</taxon>
        <taxon>Meloidogyninae</taxon>
        <taxon>Meloidogyne</taxon>
    </lineage>
</organism>
<sequence>MSYNYIILFFRFSNFSIFSGSNRFLKLLQFGQPLKTNVHFHLTLLEAIIFRKQIC</sequence>
<dbReference type="Proteomes" id="UP000580250">
    <property type="component" value="Unassembled WGS sequence"/>
</dbReference>
<name>A0A6V7UPM6_MELEN</name>
<dbReference type="EMBL" id="CAJEWN010000085">
    <property type="protein sequence ID" value="CAD2161384.1"/>
    <property type="molecule type" value="Genomic_DNA"/>
</dbReference>
<evidence type="ECO:0000313" key="2">
    <source>
        <dbReference type="Proteomes" id="UP000580250"/>
    </source>
</evidence>
<accession>A0A6V7UPM6</accession>
<dbReference type="AlphaFoldDB" id="A0A6V7UPM6"/>
<protein>
    <submittedName>
        <fullName evidence="1">Uncharacterized protein</fullName>
    </submittedName>
</protein>
<comment type="caution">
    <text evidence="1">The sequence shown here is derived from an EMBL/GenBank/DDBJ whole genome shotgun (WGS) entry which is preliminary data.</text>
</comment>
<gene>
    <name evidence="1" type="ORF">MENT_LOCUS14808</name>
</gene>
<evidence type="ECO:0000313" key="1">
    <source>
        <dbReference type="EMBL" id="CAD2161384.1"/>
    </source>
</evidence>